<evidence type="ECO:0000313" key="1">
    <source>
        <dbReference type="EMBL" id="KAH0466277.1"/>
    </source>
</evidence>
<gene>
    <name evidence="1" type="ORF">IEQ34_006380</name>
</gene>
<proteinExistence type="predicted"/>
<name>A0AAV7HEL5_DENCH</name>
<dbReference type="EMBL" id="JAGFBR010000006">
    <property type="protein sequence ID" value="KAH0466277.1"/>
    <property type="molecule type" value="Genomic_DNA"/>
</dbReference>
<keyword evidence="2" id="KW-1185">Reference proteome</keyword>
<comment type="caution">
    <text evidence="1">The sequence shown here is derived from an EMBL/GenBank/DDBJ whole genome shotgun (WGS) entry which is preliminary data.</text>
</comment>
<accession>A0AAV7HEL5</accession>
<dbReference type="Proteomes" id="UP000775213">
    <property type="component" value="Unassembled WGS sequence"/>
</dbReference>
<sequence>MAEQLASKAAALLEAEASAPTAQKSTAPTFNIPRPHSYSLIVTSNKEIQVTWNHPAFVARLSILGFCPQADPLTT</sequence>
<evidence type="ECO:0000313" key="2">
    <source>
        <dbReference type="Proteomes" id="UP000775213"/>
    </source>
</evidence>
<reference evidence="1 2" key="1">
    <citation type="journal article" date="2021" name="Hortic Res">
        <title>Chromosome-scale assembly of the Dendrobium chrysotoxum genome enhances the understanding of orchid evolution.</title>
        <authorList>
            <person name="Zhang Y."/>
            <person name="Zhang G.Q."/>
            <person name="Zhang D."/>
            <person name="Liu X.D."/>
            <person name="Xu X.Y."/>
            <person name="Sun W.H."/>
            <person name="Yu X."/>
            <person name="Zhu X."/>
            <person name="Wang Z.W."/>
            <person name="Zhao X."/>
            <person name="Zhong W.Y."/>
            <person name="Chen H."/>
            <person name="Yin W.L."/>
            <person name="Huang T."/>
            <person name="Niu S.C."/>
            <person name="Liu Z.J."/>
        </authorList>
    </citation>
    <scope>NUCLEOTIDE SEQUENCE [LARGE SCALE GENOMIC DNA]</scope>
    <source>
        <strain evidence="1">Lindl</strain>
    </source>
</reference>
<protein>
    <submittedName>
        <fullName evidence="1">Uncharacterized protein</fullName>
    </submittedName>
</protein>
<dbReference type="AlphaFoldDB" id="A0AAV7HEL5"/>
<organism evidence="1 2">
    <name type="scientific">Dendrobium chrysotoxum</name>
    <name type="common">Orchid</name>
    <dbReference type="NCBI Taxonomy" id="161865"/>
    <lineage>
        <taxon>Eukaryota</taxon>
        <taxon>Viridiplantae</taxon>
        <taxon>Streptophyta</taxon>
        <taxon>Embryophyta</taxon>
        <taxon>Tracheophyta</taxon>
        <taxon>Spermatophyta</taxon>
        <taxon>Magnoliopsida</taxon>
        <taxon>Liliopsida</taxon>
        <taxon>Asparagales</taxon>
        <taxon>Orchidaceae</taxon>
        <taxon>Epidendroideae</taxon>
        <taxon>Malaxideae</taxon>
        <taxon>Dendrobiinae</taxon>
        <taxon>Dendrobium</taxon>
    </lineage>
</organism>